<dbReference type="Proteomes" id="UP000887097">
    <property type="component" value="Unassembled WGS sequence"/>
</dbReference>
<organism evidence="2 3">
    <name type="scientific">Xylanibacter ruminicola</name>
    <name type="common">Prevotella ruminicola</name>
    <dbReference type="NCBI Taxonomy" id="839"/>
    <lineage>
        <taxon>Bacteria</taxon>
        <taxon>Pseudomonadati</taxon>
        <taxon>Bacteroidota</taxon>
        <taxon>Bacteroidia</taxon>
        <taxon>Bacteroidales</taxon>
        <taxon>Prevotellaceae</taxon>
        <taxon>Xylanibacter</taxon>
    </lineage>
</organism>
<evidence type="ECO:0000259" key="1">
    <source>
        <dbReference type="Pfam" id="PF00483"/>
    </source>
</evidence>
<feature type="domain" description="Nucleotidyl transferase" evidence="1">
    <location>
        <begin position="3"/>
        <end position="242"/>
    </location>
</feature>
<dbReference type="Gene3D" id="3.90.550.10">
    <property type="entry name" value="Spore Coat Polysaccharide Biosynthesis Protein SpsA, Chain A"/>
    <property type="match status" value="1"/>
</dbReference>
<dbReference type="EMBL" id="BPTT01000001">
    <property type="protein sequence ID" value="GJG33980.1"/>
    <property type="molecule type" value="Genomic_DNA"/>
</dbReference>
<dbReference type="SUPFAM" id="SSF53448">
    <property type="entry name" value="Nucleotide-diphospho-sugar transferases"/>
    <property type="match status" value="1"/>
</dbReference>
<comment type="caution">
    <text evidence="2">The sequence shown here is derived from an EMBL/GenBank/DDBJ whole genome shotgun (WGS) entry which is preliminary data.</text>
</comment>
<dbReference type="InterPro" id="IPR029044">
    <property type="entry name" value="Nucleotide-diphossugar_trans"/>
</dbReference>
<dbReference type="Pfam" id="PF00483">
    <property type="entry name" value="NTP_transferase"/>
    <property type="match status" value="1"/>
</dbReference>
<dbReference type="InterPro" id="IPR005835">
    <property type="entry name" value="NTP_transferase_dom"/>
</dbReference>
<sequence>MINIVIAAGYATRLGELTKNFPKPLLKIGNNTILGRMLDDIDAIDDITEHIIITNHKFAGIFEDWAKAQHYTKPITIVDDGTDTNETRLGAVCDLLFAMDKLHINDDLLVVAADNLLFFSFQVFVDFAKAKKTSCIMCHEQPSIEKLQRTGVVELDENNRVLGMEEKPQAPKSHWAVPPFYIYLKEDLALVRHSVENGCGKDAPGNLAHYMVEHTTMHAWPMSAGRFDIGSLDTYYAAVEKYGKD</sequence>
<dbReference type="PANTHER" id="PTHR42883">
    <property type="entry name" value="GLUCOSE-1-PHOSPHATE THYMIDYLTRANSFERASE"/>
    <property type="match status" value="1"/>
</dbReference>
<protein>
    <recommendedName>
        <fullName evidence="1">Nucleotidyl transferase domain-containing protein</fullName>
    </recommendedName>
</protein>
<dbReference type="OMA" id="TFEGAWF"/>
<dbReference type="RefSeq" id="WP_013063937.1">
    <property type="nucleotide sequence ID" value="NZ_BPTT01000001.1"/>
</dbReference>
<evidence type="ECO:0000313" key="3">
    <source>
        <dbReference type="Proteomes" id="UP000887097"/>
    </source>
</evidence>
<accession>A0AA37MF67</accession>
<dbReference type="PANTHER" id="PTHR42883:SF2">
    <property type="entry name" value="THYMIDYLYLTRANSFERASE"/>
    <property type="match status" value="1"/>
</dbReference>
<evidence type="ECO:0000313" key="2">
    <source>
        <dbReference type="EMBL" id="GJG33980.1"/>
    </source>
</evidence>
<proteinExistence type="predicted"/>
<dbReference type="GeneID" id="31501100"/>
<gene>
    <name evidence="2" type="ORF">PRMUPPPA20_20890</name>
</gene>
<name>A0AA37MF67_XYLRU</name>
<dbReference type="AlphaFoldDB" id="A0AA37MF67"/>
<reference evidence="2" key="1">
    <citation type="submission" date="2021-08" db="EMBL/GenBank/DDBJ databases">
        <title>Prevotella lacticifex sp. nov., isolated from rumen of cow.</title>
        <authorList>
            <person name="Shinkai T."/>
            <person name="Ikeyama N."/>
            <person name="Kumagai M."/>
            <person name="Ohmori H."/>
            <person name="Sakamoto M."/>
            <person name="Ohkuma M."/>
            <person name="Mitsumori M."/>
        </authorList>
    </citation>
    <scope>NUCLEOTIDE SEQUENCE</scope>
    <source>
        <strain evidence="2">JCM 8259</strain>
    </source>
</reference>